<dbReference type="EMBL" id="JABWDY010040205">
    <property type="protein sequence ID" value="KAF5178303.1"/>
    <property type="molecule type" value="Genomic_DNA"/>
</dbReference>
<accession>A0A7J6V081</accession>
<comment type="caution">
    <text evidence="2">The sequence shown here is derived from an EMBL/GenBank/DDBJ whole genome shotgun (WGS) entry which is preliminary data.</text>
</comment>
<feature type="compositionally biased region" description="Basic and acidic residues" evidence="1">
    <location>
        <begin position="30"/>
        <end position="44"/>
    </location>
</feature>
<keyword evidence="3" id="KW-1185">Reference proteome</keyword>
<dbReference type="Proteomes" id="UP000554482">
    <property type="component" value="Unassembled WGS sequence"/>
</dbReference>
<dbReference type="AlphaFoldDB" id="A0A7J6V081"/>
<protein>
    <submittedName>
        <fullName evidence="2">Uncharacterized protein</fullName>
    </submittedName>
</protein>
<feature type="non-terminal residue" evidence="2">
    <location>
        <position position="327"/>
    </location>
</feature>
<feature type="region of interest" description="Disordered" evidence="1">
    <location>
        <begin position="1"/>
        <end position="55"/>
    </location>
</feature>
<proteinExistence type="predicted"/>
<reference evidence="2 3" key="1">
    <citation type="submission" date="2020-06" db="EMBL/GenBank/DDBJ databases">
        <title>Transcriptomic and genomic resources for Thalictrum thalictroides and T. hernandezii: Facilitating candidate gene discovery in an emerging model plant lineage.</title>
        <authorList>
            <person name="Arias T."/>
            <person name="Riano-Pachon D.M."/>
            <person name="Di Stilio V.S."/>
        </authorList>
    </citation>
    <scope>NUCLEOTIDE SEQUENCE [LARGE SCALE GENOMIC DNA]</scope>
    <source>
        <strain evidence="3">cv. WT478/WT964</strain>
        <tissue evidence="2">Leaves</tissue>
    </source>
</reference>
<feature type="compositionally biased region" description="Polar residues" evidence="1">
    <location>
        <begin position="1"/>
        <end position="12"/>
    </location>
</feature>
<sequence length="327" mass="36409">MSGSATDSQNCSGGDDIYEDSDVSISSEENVDKSGDISGVRDDVNNEDEVNSSLHVSPEQARKAFQSIRNLYKIKIPELEIYKVDSRFYDLSGDSTSILICEGQLKAGLRLPLSKLVCDVLNYFDRCPIQMSSSFWTIMMIFEELNEHHGYNICLGDIAAYYRCVGGRSGDFVSSLNKQSRMGDGKVFNPPQSNDGWKHTTVFRVRGEFSIGYLEHLRIPTIGELAERKKYVEKVDPVSIKQFAALSWAEKRELLPNLARWFQEPKPKKSNKKPVEFLPVLTDVVEPEVTIAMAPPKKNTGENVKSTIPSKKGVGIKPSGSSGAKEI</sequence>
<feature type="region of interest" description="Disordered" evidence="1">
    <location>
        <begin position="295"/>
        <end position="327"/>
    </location>
</feature>
<name>A0A7J6V081_THATH</name>
<organism evidence="2 3">
    <name type="scientific">Thalictrum thalictroides</name>
    <name type="common">Rue-anemone</name>
    <name type="synonym">Anemone thalictroides</name>
    <dbReference type="NCBI Taxonomy" id="46969"/>
    <lineage>
        <taxon>Eukaryota</taxon>
        <taxon>Viridiplantae</taxon>
        <taxon>Streptophyta</taxon>
        <taxon>Embryophyta</taxon>
        <taxon>Tracheophyta</taxon>
        <taxon>Spermatophyta</taxon>
        <taxon>Magnoliopsida</taxon>
        <taxon>Ranunculales</taxon>
        <taxon>Ranunculaceae</taxon>
        <taxon>Thalictroideae</taxon>
        <taxon>Thalictrum</taxon>
    </lineage>
</organism>
<evidence type="ECO:0000313" key="3">
    <source>
        <dbReference type="Proteomes" id="UP000554482"/>
    </source>
</evidence>
<evidence type="ECO:0000313" key="2">
    <source>
        <dbReference type="EMBL" id="KAF5178303.1"/>
    </source>
</evidence>
<evidence type="ECO:0000256" key="1">
    <source>
        <dbReference type="SAM" id="MobiDB-lite"/>
    </source>
</evidence>
<gene>
    <name evidence="2" type="ORF">FRX31_032110</name>
</gene>